<keyword evidence="1" id="KW-0547">Nucleotide-binding</keyword>
<evidence type="ECO:0000256" key="1">
    <source>
        <dbReference type="ARBA" id="ARBA00022741"/>
    </source>
</evidence>
<dbReference type="Gene3D" id="3.40.50.720">
    <property type="entry name" value="NAD(P)-binding Rossmann-like Domain"/>
    <property type="match status" value="1"/>
</dbReference>
<comment type="caution">
    <text evidence="4">The sequence shown here is derived from an EMBL/GenBank/DDBJ whole genome shotgun (WGS) entry which is preliminary data.</text>
</comment>
<dbReference type="Gene3D" id="3.90.180.10">
    <property type="entry name" value="Medium-chain alcohol dehydrogenases, catalytic domain"/>
    <property type="match status" value="1"/>
</dbReference>
<keyword evidence="2" id="KW-0521">NADP</keyword>
<dbReference type="InterPro" id="IPR036291">
    <property type="entry name" value="NAD(P)-bd_dom_sf"/>
</dbReference>
<dbReference type="OrthoDB" id="9992527at2759"/>
<dbReference type="EMBL" id="BLJY01000007">
    <property type="protein sequence ID" value="GFF17522.1"/>
    <property type="molecule type" value="Genomic_DNA"/>
</dbReference>
<gene>
    <name evidence="4" type="ORF">ATEIFO6365_0007007100</name>
</gene>
<dbReference type="PANTHER" id="PTHR45348">
    <property type="entry name" value="HYPOTHETICAL OXIDOREDUCTASE (EUROFUNG)"/>
    <property type="match status" value="1"/>
</dbReference>
<keyword evidence="5" id="KW-1185">Reference proteome</keyword>
<evidence type="ECO:0000256" key="2">
    <source>
        <dbReference type="ARBA" id="ARBA00022857"/>
    </source>
</evidence>
<dbReference type="Proteomes" id="UP000452235">
    <property type="component" value="Unassembled WGS sequence"/>
</dbReference>
<keyword evidence="3" id="KW-0560">Oxidoreductase</keyword>
<dbReference type="SUPFAM" id="SSF51735">
    <property type="entry name" value="NAD(P)-binding Rossmann-fold domains"/>
    <property type="match status" value="1"/>
</dbReference>
<dbReference type="InterPro" id="IPR047122">
    <property type="entry name" value="Trans-enoyl_RdTase-like"/>
</dbReference>
<dbReference type="GO" id="GO:0000166">
    <property type="term" value="F:nucleotide binding"/>
    <property type="evidence" value="ECO:0007669"/>
    <property type="project" value="UniProtKB-KW"/>
</dbReference>
<organism evidence="4 5">
    <name type="scientific">Aspergillus terreus</name>
    <dbReference type="NCBI Taxonomy" id="33178"/>
    <lineage>
        <taxon>Eukaryota</taxon>
        <taxon>Fungi</taxon>
        <taxon>Dikarya</taxon>
        <taxon>Ascomycota</taxon>
        <taxon>Pezizomycotina</taxon>
        <taxon>Eurotiomycetes</taxon>
        <taxon>Eurotiomycetidae</taxon>
        <taxon>Eurotiales</taxon>
        <taxon>Aspergillaceae</taxon>
        <taxon>Aspergillus</taxon>
        <taxon>Aspergillus subgen. Circumdati</taxon>
    </lineage>
</organism>
<evidence type="ECO:0000256" key="3">
    <source>
        <dbReference type="ARBA" id="ARBA00023002"/>
    </source>
</evidence>
<evidence type="ECO:0000313" key="4">
    <source>
        <dbReference type="EMBL" id="GFF17522.1"/>
    </source>
</evidence>
<proteinExistence type="predicted"/>
<dbReference type="VEuPathDB" id="FungiDB:ATEG_03608"/>
<name>A0A5M3Z7L4_ASPTE</name>
<evidence type="ECO:0000313" key="5">
    <source>
        <dbReference type="Proteomes" id="UP000452235"/>
    </source>
</evidence>
<dbReference type="AlphaFoldDB" id="A0A5M3Z7L4"/>
<protein>
    <submittedName>
        <fullName evidence="4">Putative zinc-binding dehydrogenase family oxidoreductase</fullName>
    </submittedName>
</protein>
<dbReference type="PANTHER" id="PTHR45348:SF2">
    <property type="entry name" value="ZINC-TYPE ALCOHOL DEHYDROGENASE-LIKE PROTEIN C2E1P3.01"/>
    <property type="match status" value="1"/>
</dbReference>
<sequence length="212" mass="23400">MGDRISFKVLASVSHAEESTIPLACATAWLVLFSKECLHLDRVKDKRISVPSWAAVVRASSFSPIPHADLVLLYGAKHLFDYKDVNIVEKIKQAAPYLQHIFDAVGNPTSSIPASHTLRSGGTLCTVRPGKDHTDNVAAGARVTDVLVWTAFLENHSYGFSKRARTLRRTLRGVRVVRSSHPKIYHGPDAAPEGLQKDQDGKISVYKIVYEL</sequence>
<accession>A0A5M3Z7L4</accession>
<dbReference type="GO" id="GO:0016651">
    <property type="term" value="F:oxidoreductase activity, acting on NAD(P)H"/>
    <property type="evidence" value="ECO:0007669"/>
    <property type="project" value="InterPro"/>
</dbReference>
<reference evidence="4 5" key="1">
    <citation type="submission" date="2020-01" db="EMBL/GenBank/DDBJ databases">
        <title>Aspergillus terreus IFO 6365 whole genome shotgun sequence.</title>
        <authorList>
            <person name="Kanamasa S."/>
            <person name="Takahashi H."/>
        </authorList>
    </citation>
    <scope>NUCLEOTIDE SEQUENCE [LARGE SCALE GENOMIC DNA]</scope>
    <source>
        <strain evidence="4 5">IFO 6365</strain>
    </source>
</reference>